<dbReference type="AlphaFoldDB" id="K3XT42"/>
<dbReference type="HOGENOM" id="CLU_3145322_0_0_1"/>
<evidence type="ECO:0000313" key="2">
    <source>
        <dbReference type="Proteomes" id="UP000004995"/>
    </source>
</evidence>
<protein>
    <submittedName>
        <fullName evidence="1">Uncharacterized protein</fullName>
    </submittedName>
</protein>
<organism evidence="1 2">
    <name type="scientific">Setaria italica</name>
    <name type="common">Foxtail millet</name>
    <name type="synonym">Panicum italicum</name>
    <dbReference type="NCBI Taxonomy" id="4555"/>
    <lineage>
        <taxon>Eukaryota</taxon>
        <taxon>Viridiplantae</taxon>
        <taxon>Streptophyta</taxon>
        <taxon>Embryophyta</taxon>
        <taxon>Tracheophyta</taxon>
        <taxon>Spermatophyta</taxon>
        <taxon>Magnoliopsida</taxon>
        <taxon>Liliopsida</taxon>
        <taxon>Poales</taxon>
        <taxon>Poaceae</taxon>
        <taxon>PACMAD clade</taxon>
        <taxon>Panicoideae</taxon>
        <taxon>Panicodae</taxon>
        <taxon>Paniceae</taxon>
        <taxon>Cenchrinae</taxon>
        <taxon>Setaria</taxon>
    </lineage>
</organism>
<dbReference type="Gramene" id="KQL06615">
    <property type="protein sequence ID" value="KQL06615"/>
    <property type="gene ID" value="SETIT_005098mg"/>
</dbReference>
<dbReference type="InParanoid" id="K3XT42"/>
<name>K3XT42_SETIT</name>
<proteinExistence type="predicted"/>
<sequence>MRLNPTGVPVRIDSKTIFGSWFALGQNALNSGNTNFAQNMLCNKHMRKK</sequence>
<dbReference type="EMBL" id="AGNK02003271">
    <property type="status" value="NOT_ANNOTATED_CDS"/>
    <property type="molecule type" value="Genomic_DNA"/>
</dbReference>
<reference evidence="2" key="1">
    <citation type="journal article" date="2012" name="Nat. Biotechnol.">
        <title>Reference genome sequence of the model plant Setaria.</title>
        <authorList>
            <person name="Bennetzen J.L."/>
            <person name="Schmutz J."/>
            <person name="Wang H."/>
            <person name="Percifield R."/>
            <person name="Hawkins J."/>
            <person name="Pontaroli A.C."/>
            <person name="Estep M."/>
            <person name="Feng L."/>
            <person name="Vaughn J.N."/>
            <person name="Grimwood J."/>
            <person name="Jenkins J."/>
            <person name="Barry K."/>
            <person name="Lindquist E."/>
            <person name="Hellsten U."/>
            <person name="Deshpande S."/>
            <person name="Wang X."/>
            <person name="Wu X."/>
            <person name="Mitros T."/>
            <person name="Triplett J."/>
            <person name="Yang X."/>
            <person name="Ye C.Y."/>
            <person name="Mauro-Herrera M."/>
            <person name="Wang L."/>
            <person name="Li P."/>
            <person name="Sharma M."/>
            <person name="Sharma R."/>
            <person name="Ronald P.C."/>
            <person name="Panaud O."/>
            <person name="Kellogg E.A."/>
            <person name="Brutnell T.P."/>
            <person name="Doust A.N."/>
            <person name="Tuskan G.A."/>
            <person name="Rokhsar D."/>
            <person name="Devos K.M."/>
        </authorList>
    </citation>
    <scope>NUCLEOTIDE SEQUENCE [LARGE SCALE GENOMIC DNA]</scope>
    <source>
        <strain evidence="2">cv. Yugu1</strain>
    </source>
</reference>
<dbReference type="Proteomes" id="UP000004995">
    <property type="component" value="Unassembled WGS sequence"/>
</dbReference>
<reference evidence="1" key="2">
    <citation type="submission" date="2018-08" db="UniProtKB">
        <authorList>
            <consortium name="EnsemblPlants"/>
        </authorList>
    </citation>
    <scope>IDENTIFICATION</scope>
    <source>
        <strain evidence="1">Yugu1</strain>
    </source>
</reference>
<keyword evidence="2" id="KW-1185">Reference proteome</keyword>
<accession>K3XT42</accession>
<dbReference type="EnsemblPlants" id="KQL06615">
    <property type="protein sequence ID" value="KQL06615"/>
    <property type="gene ID" value="SETIT_005098mg"/>
</dbReference>
<evidence type="ECO:0000313" key="1">
    <source>
        <dbReference type="EnsemblPlants" id="KQL06615"/>
    </source>
</evidence>